<reference evidence="1 2" key="1">
    <citation type="submission" date="2017-09" db="EMBL/GenBank/DDBJ databases">
        <title>The diverse metabolic capabilities of V. boronicumulans make it an excellent choice for continued studies on novel biodegradation.</title>
        <authorList>
            <person name="Sun S."/>
        </authorList>
    </citation>
    <scope>NUCLEOTIDE SEQUENCE [LARGE SCALE GENOMIC DNA]</scope>
    <source>
        <strain evidence="1 2">J1</strain>
    </source>
</reference>
<proteinExistence type="predicted"/>
<evidence type="ECO:0000313" key="1">
    <source>
        <dbReference type="EMBL" id="ATA53901.1"/>
    </source>
</evidence>
<sequence length="65" mass="6989">MKRQANTIPASAARSYRCFYEPASSESGLLPHVDLDAKDGSAALEAAHTKTGHPIARVERLEHAS</sequence>
<accession>A0A250DID0</accession>
<dbReference type="AlphaFoldDB" id="A0A250DID0"/>
<organism evidence="1 2">
    <name type="scientific">Variovorax boronicumulans</name>
    <dbReference type="NCBI Taxonomy" id="436515"/>
    <lineage>
        <taxon>Bacteria</taxon>
        <taxon>Pseudomonadati</taxon>
        <taxon>Pseudomonadota</taxon>
        <taxon>Betaproteobacteria</taxon>
        <taxon>Burkholderiales</taxon>
        <taxon>Comamonadaceae</taxon>
        <taxon>Variovorax</taxon>
    </lineage>
</organism>
<dbReference type="KEGG" id="vbo:CKY39_12235"/>
<dbReference type="RefSeq" id="WP_095744644.1">
    <property type="nucleotide sequence ID" value="NZ_CP023284.1"/>
</dbReference>
<evidence type="ECO:0000313" key="2">
    <source>
        <dbReference type="Proteomes" id="UP000217154"/>
    </source>
</evidence>
<name>A0A250DID0_9BURK</name>
<protein>
    <submittedName>
        <fullName evidence="1">Uncharacterized protein</fullName>
    </submittedName>
</protein>
<dbReference type="Proteomes" id="UP000217154">
    <property type="component" value="Chromosome"/>
</dbReference>
<dbReference type="EMBL" id="CP023284">
    <property type="protein sequence ID" value="ATA53901.1"/>
    <property type="molecule type" value="Genomic_DNA"/>
</dbReference>
<gene>
    <name evidence="1" type="ORF">CKY39_12235</name>
</gene>